<feature type="transmembrane region" description="Helical" evidence="7">
    <location>
        <begin position="137"/>
        <end position="161"/>
    </location>
</feature>
<dbReference type="PANTHER" id="PTHR43549">
    <property type="entry name" value="MULTIDRUG RESISTANCE PROTEIN YPNP-RELATED"/>
    <property type="match status" value="1"/>
</dbReference>
<evidence type="ECO:0000256" key="6">
    <source>
        <dbReference type="ARBA" id="ARBA00023136"/>
    </source>
</evidence>
<feature type="transmembrane region" description="Helical" evidence="7">
    <location>
        <begin position="381"/>
        <end position="404"/>
    </location>
</feature>
<keyword evidence="9" id="KW-1185">Reference proteome</keyword>
<feature type="transmembrane region" description="Helical" evidence="7">
    <location>
        <begin position="319"/>
        <end position="338"/>
    </location>
</feature>
<feature type="transmembrane region" description="Helical" evidence="7">
    <location>
        <begin position="168"/>
        <end position="187"/>
    </location>
</feature>
<protein>
    <submittedName>
        <fullName evidence="8">Putative efflux protein, MATE family</fullName>
    </submittedName>
</protein>
<dbReference type="STRING" id="118967.SAMN02745191_0497"/>
<name>A0A1T4KEE0_9FIRM</name>
<dbReference type="PIRSF" id="PIRSF006603">
    <property type="entry name" value="DinF"/>
    <property type="match status" value="1"/>
</dbReference>
<evidence type="ECO:0000256" key="5">
    <source>
        <dbReference type="ARBA" id="ARBA00022989"/>
    </source>
</evidence>
<evidence type="ECO:0000313" key="8">
    <source>
        <dbReference type="EMBL" id="SJZ40782.1"/>
    </source>
</evidence>
<feature type="transmembrane region" description="Helical" evidence="7">
    <location>
        <begin position="239"/>
        <end position="264"/>
    </location>
</feature>
<dbReference type="GO" id="GO:0015297">
    <property type="term" value="F:antiporter activity"/>
    <property type="evidence" value="ECO:0007669"/>
    <property type="project" value="InterPro"/>
</dbReference>
<comment type="subcellular location">
    <subcellularLocation>
        <location evidence="1">Cell membrane</location>
        <topology evidence="1">Multi-pass membrane protein</topology>
    </subcellularLocation>
</comment>
<dbReference type="AlphaFoldDB" id="A0A1T4KEE0"/>
<feature type="transmembrane region" description="Helical" evidence="7">
    <location>
        <begin position="91"/>
        <end position="117"/>
    </location>
</feature>
<dbReference type="InterPro" id="IPR048279">
    <property type="entry name" value="MdtK-like"/>
</dbReference>
<sequence length="449" mass="49158">MTMVEAKMTTGSIWKRILFFAIPLLLGNLFQLLYNTVDSIVVGQYVGKTALAAVGASTPLINLIIGFFMGVAVGAGVIVARHFGANRKEELSVTVHTFVTFSIIFGIVLMIIGYFMSPLFLEWMKTPSDVLPQAVEYLQIYFLGVIFVTLYNAGTGILQAIGDSKRPLYFLGVASVINIILDLYFVTQLNMGVAGVAWATLIAQAVSAVLVIIVLLLSKESYHLRLNKLRIDMKTLIQIIKIGIPSGLQNMIVSFSNVIVQSYVNNFGAAAIAGFSSANKFDNFIALPVNSFALAITTFSAQNMGALKIDRVKKGVNTTILMGIISVILLGIPLWLFADVAIEIFSRDSDVIAAGASMIRVMIPFYTALTFHQVYSGALRAGGYTVIPMITSIISFVFLRQIYLSIAMPIFNHIDIVAWGYSLTWSCAAIFTALYYHFSHWLTKNKLGS</sequence>
<feature type="transmembrane region" description="Helical" evidence="7">
    <location>
        <begin position="54"/>
        <end position="79"/>
    </location>
</feature>
<feature type="transmembrane region" description="Helical" evidence="7">
    <location>
        <begin position="350"/>
        <end position="369"/>
    </location>
</feature>
<dbReference type="PANTHER" id="PTHR43549:SF3">
    <property type="entry name" value="MULTIDRUG RESISTANCE PROTEIN YPNP-RELATED"/>
    <property type="match status" value="1"/>
</dbReference>
<evidence type="ECO:0000256" key="2">
    <source>
        <dbReference type="ARBA" id="ARBA00022448"/>
    </source>
</evidence>
<dbReference type="InterPro" id="IPR052031">
    <property type="entry name" value="Membrane_Transporter-Flippase"/>
</dbReference>
<accession>A0A1T4KEE0</accession>
<proteinExistence type="predicted"/>
<keyword evidence="5 7" id="KW-1133">Transmembrane helix</keyword>
<dbReference type="EMBL" id="FUWY01000001">
    <property type="protein sequence ID" value="SJZ40782.1"/>
    <property type="molecule type" value="Genomic_DNA"/>
</dbReference>
<dbReference type="GO" id="GO:0042910">
    <property type="term" value="F:xenobiotic transmembrane transporter activity"/>
    <property type="evidence" value="ECO:0007669"/>
    <property type="project" value="InterPro"/>
</dbReference>
<dbReference type="NCBIfam" id="TIGR00797">
    <property type="entry name" value="matE"/>
    <property type="match status" value="1"/>
</dbReference>
<keyword evidence="3" id="KW-1003">Cell membrane</keyword>
<dbReference type="InterPro" id="IPR002528">
    <property type="entry name" value="MATE_fam"/>
</dbReference>
<keyword evidence="6 7" id="KW-0472">Membrane</keyword>
<evidence type="ECO:0000256" key="3">
    <source>
        <dbReference type="ARBA" id="ARBA00022475"/>
    </source>
</evidence>
<evidence type="ECO:0000256" key="4">
    <source>
        <dbReference type="ARBA" id="ARBA00022692"/>
    </source>
</evidence>
<dbReference type="Pfam" id="PF01554">
    <property type="entry name" value="MatE"/>
    <property type="match status" value="2"/>
</dbReference>
<feature type="transmembrane region" description="Helical" evidence="7">
    <location>
        <begin position="416"/>
        <end position="436"/>
    </location>
</feature>
<dbReference type="RefSeq" id="WP_078710931.1">
    <property type="nucleotide sequence ID" value="NZ_FUWY01000001.1"/>
</dbReference>
<evidence type="ECO:0000256" key="7">
    <source>
        <dbReference type="SAM" id="Phobius"/>
    </source>
</evidence>
<evidence type="ECO:0000313" key="9">
    <source>
        <dbReference type="Proteomes" id="UP000243297"/>
    </source>
</evidence>
<evidence type="ECO:0000256" key="1">
    <source>
        <dbReference type="ARBA" id="ARBA00004651"/>
    </source>
</evidence>
<keyword evidence="2" id="KW-0813">Transport</keyword>
<feature type="transmembrane region" description="Helical" evidence="7">
    <location>
        <begin position="193"/>
        <end position="218"/>
    </location>
</feature>
<dbReference type="CDD" id="cd13138">
    <property type="entry name" value="MATE_yoeA_like"/>
    <property type="match status" value="1"/>
</dbReference>
<feature type="transmembrane region" description="Helical" evidence="7">
    <location>
        <begin position="17"/>
        <end position="34"/>
    </location>
</feature>
<dbReference type="Proteomes" id="UP000243297">
    <property type="component" value="Unassembled WGS sequence"/>
</dbReference>
<keyword evidence="4 7" id="KW-0812">Transmembrane</keyword>
<dbReference type="GO" id="GO:0005886">
    <property type="term" value="C:plasma membrane"/>
    <property type="evidence" value="ECO:0007669"/>
    <property type="project" value="UniProtKB-SubCell"/>
</dbReference>
<organism evidence="8 9">
    <name type="scientific">Anaerorhabdus furcosa</name>
    <dbReference type="NCBI Taxonomy" id="118967"/>
    <lineage>
        <taxon>Bacteria</taxon>
        <taxon>Bacillati</taxon>
        <taxon>Bacillota</taxon>
        <taxon>Erysipelotrichia</taxon>
        <taxon>Erysipelotrichales</taxon>
        <taxon>Erysipelotrichaceae</taxon>
        <taxon>Anaerorhabdus</taxon>
    </lineage>
</organism>
<gene>
    <name evidence="8" type="ORF">SAMN02745191_0497</name>
</gene>
<reference evidence="9" key="1">
    <citation type="submission" date="2017-02" db="EMBL/GenBank/DDBJ databases">
        <authorList>
            <person name="Varghese N."/>
            <person name="Submissions S."/>
        </authorList>
    </citation>
    <scope>NUCLEOTIDE SEQUENCE [LARGE SCALE GENOMIC DNA]</scope>
    <source>
        <strain evidence="9">ATCC 25662</strain>
    </source>
</reference>
<feature type="transmembrane region" description="Helical" evidence="7">
    <location>
        <begin position="284"/>
        <end position="307"/>
    </location>
</feature>